<organism evidence="2 3">
    <name type="scientific">Scophthalmus maximus</name>
    <name type="common">Turbot</name>
    <name type="synonym">Psetta maxima</name>
    <dbReference type="NCBI Taxonomy" id="52904"/>
    <lineage>
        <taxon>Eukaryota</taxon>
        <taxon>Metazoa</taxon>
        <taxon>Chordata</taxon>
        <taxon>Craniata</taxon>
        <taxon>Vertebrata</taxon>
        <taxon>Euteleostomi</taxon>
        <taxon>Actinopterygii</taxon>
        <taxon>Neopterygii</taxon>
        <taxon>Teleostei</taxon>
        <taxon>Neoteleostei</taxon>
        <taxon>Acanthomorphata</taxon>
        <taxon>Carangaria</taxon>
        <taxon>Pleuronectiformes</taxon>
        <taxon>Pleuronectoidei</taxon>
        <taxon>Scophthalmidae</taxon>
        <taxon>Scophthalmus</taxon>
    </lineage>
</organism>
<dbReference type="EMBL" id="VEVO01000001">
    <property type="protein sequence ID" value="KAF0046529.1"/>
    <property type="molecule type" value="Genomic_DNA"/>
</dbReference>
<evidence type="ECO:0000313" key="3">
    <source>
        <dbReference type="Proteomes" id="UP000438429"/>
    </source>
</evidence>
<evidence type="ECO:0000256" key="1">
    <source>
        <dbReference type="SAM" id="MobiDB-lite"/>
    </source>
</evidence>
<gene>
    <name evidence="2" type="ORF">F2P81_000162</name>
</gene>
<sequence>MSSDFTGARRASTGVFSDTPEEEEEEEECVNQAVVQTSSQREQSRRPLLFFLAVHERRKLLQIRAGVAVPCCHTFIFIPSKNKKFFRNT</sequence>
<proteinExistence type="predicted"/>
<reference evidence="2 3" key="1">
    <citation type="submission" date="2019-06" db="EMBL/GenBank/DDBJ databases">
        <title>Draft genomes of female and male turbot (Scophthalmus maximus).</title>
        <authorList>
            <person name="Xu H."/>
            <person name="Xu X.-W."/>
            <person name="Shao C."/>
            <person name="Chen S."/>
        </authorList>
    </citation>
    <scope>NUCLEOTIDE SEQUENCE [LARGE SCALE GENOMIC DNA]</scope>
    <source>
        <strain evidence="2">Ysfricsl-2016a</strain>
        <tissue evidence="2">Blood</tissue>
    </source>
</reference>
<feature type="region of interest" description="Disordered" evidence="1">
    <location>
        <begin position="1"/>
        <end position="38"/>
    </location>
</feature>
<feature type="compositionally biased region" description="Acidic residues" evidence="1">
    <location>
        <begin position="19"/>
        <end position="29"/>
    </location>
</feature>
<protein>
    <submittedName>
        <fullName evidence="2">Uncharacterized protein</fullName>
    </submittedName>
</protein>
<dbReference type="Proteomes" id="UP000438429">
    <property type="component" value="Unassembled WGS sequence"/>
</dbReference>
<comment type="caution">
    <text evidence="2">The sequence shown here is derived from an EMBL/GenBank/DDBJ whole genome shotgun (WGS) entry which is preliminary data.</text>
</comment>
<name>A0A6A4TNW4_SCOMX</name>
<evidence type="ECO:0000313" key="2">
    <source>
        <dbReference type="EMBL" id="KAF0046529.1"/>
    </source>
</evidence>
<dbReference type="AlphaFoldDB" id="A0A6A4TNW4"/>
<accession>A0A6A4TNW4</accession>